<accession>A0A1H2T9F1</accession>
<evidence type="ECO:0000256" key="1">
    <source>
        <dbReference type="ARBA" id="ARBA00002869"/>
    </source>
</evidence>
<evidence type="ECO:0000313" key="11">
    <source>
        <dbReference type="EMBL" id="SDW40512.1"/>
    </source>
</evidence>
<proteinExistence type="inferred from homology"/>
<dbReference type="Pfam" id="PF03900">
    <property type="entry name" value="Porphobil_deamC"/>
    <property type="match status" value="1"/>
</dbReference>
<dbReference type="PRINTS" id="PR00151">
    <property type="entry name" value="PORPHBDMNASE"/>
</dbReference>
<dbReference type="PANTHER" id="PTHR11557">
    <property type="entry name" value="PORPHOBILINOGEN DEAMINASE"/>
    <property type="match status" value="1"/>
</dbReference>
<feature type="domain" description="Porphobilinogen deaminase N-terminal" evidence="9">
    <location>
        <begin position="4"/>
        <end position="210"/>
    </location>
</feature>
<dbReference type="Gene3D" id="3.40.190.10">
    <property type="entry name" value="Periplasmic binding protein-like II"/>
    <property type="match status" value="2"/>
</dbReference>
<dbReference type="InterPro" id="IPR022419">
    <property type="entry name" value="Porphobilin_deaminase_cofac_BS"/>
</dbReference>
<dbReference type="SUPFAM" id="SSF53850">
    <property type="entry name" value="Periplasmic binding protein-like II"/>
    <property type="match status" value="1"/>
</dbReference>
<evidence type="ECO:0000256" key="5">
    <source>
        <dbReference type="ARBA" id="ARBA00022679"/>
    </source>
</evidence>
<dbReference type="RefSeq" id="WP_074692571.1">
    <property type="nucleotide sequence ID" value="NZ_FNOJ01000005.1"/>
</dbReference>
<dbReference type="EC" id="2.5.1.61" evidence="8"/>
<evidence type="ECO:0000256" key="8">
    <source>
        <dbReference type="HAMAP-Rule" id="MF_00260"/>
    </source>
</evidence>
<keyword evidence="6 8" id="KW-0627">Porphyrin biosynthesis</keyword>
<evidence type="ECO:0000256" key="4">
    <source>
        <dbReference type="ARBA" id="ARBA00011245"/>
    </source>
</evidence>
<dbReference type="CDD" id="cd13646">
    <property type="entry name" value="PBP2_EcHMBS_like"/>
    <property type="match status" value="1"/>
</dbReference>
<evidence type="ECO:0000256" key="7">
    <source>
        <dbReference type="ARBA" id="ARBA00048169"/>
    </source>
</evidence>
<dbReference type="FunFam" id="3.40.190.10:FF:000004">
    <property type="entry name" value="Porphobilinogen deaminase"/>
    <property type="match status" value="1"/>
</dbReference>
<dbReference type="PROSITE" id="PS00533">
    <property type="entry name" value="PORPHOBILINOGEN_DEAM"/>
    <property type="match status" value="1"/>
</dbReference>
<evidence type="ECO:0000256" key="2">
    <source>
        <dbReference type="ARBA" id="ARBA00004735"/>
    </source>
</evidence>
<dbReference type="InterPro" id="IPR036803">
    <property type="entry name" value="Porphobilinogen_deaminase_C_sf"/>
</dbReference>
<evidence type="ECO:0000259" key="10">
    <source>
        <dbReference type="Pfam" id="PF03900"/>
    </source>
</evidence>
<dbReference type="SUPFAM" id="SSF54782">
    <property type="entry name" value="Porphobilinogen deaminase (hydroxymethylbilane synthase), C-terminal domain"/>
    <property type="match status" value="1"/>
</dbReference>
<dbReference type="PANTHER" id="PTHR11557:SF0">
    <property type="entry name" value="PORPHOBILINOGEN DEAMINASE"/>
    <property type="match status" value="1"/>
</dbReference>
<evidence type="ECO:0000256" key="6">
    <source>
        <dbReference type="ARBA" id="ARBA00023244"/>
    </source>
</evidence>
<dbReference type="AlphaFoldDB" id="A0A1H2T9F1"/>
<dbReference type="STRING" id="89784.SAMN04489725_105130"/>
<comment type="subunit">
    <text evidence="4 8">Monomer.</text>
</comment>
<evidence type="ECO:0000259" key="9">
    <source>
        <dbReference type="Pfam" id="PF01379"/>
    </source>
</evidence>
<keyword evidence="12" id="KW-1185">Reference proteome</keyword>
<dbReference type="HAMAP" id="MF_00260">
    <property type="entry name" value="Porphobil_deam"/>
    <property type="match status" value="1"/>
</dbReference>
<dbReference type="GO" id="GO:0006782">
    <property type="term" value="P:protoporphyrinogen IX biosynthetic process"/>
    <property type="evidence" value="ECO:0007669"/>
    <property type="project" value="UniProtKB-UniRule"/>
</dbReference>
<comment type="miscellaneous">
    <text evidence="8">The porphobilinogen subunits are added to the dipyrromethane group.</text>
</comment>
<feature type="domain" description="Porphobilinogen deaminase C-terminal" evidence="10">
    <location>
        <begin position="224"/>
        <end position="295"/>
    </location>
</feature>
<comment type="cofactor">
    <cofactor evidence="8">
        <name>dipyrromethane</name>
        <dbReference type="ChEBI" id="CHEBI:60342"/>
    </cofactor>
    <text evidence="8">Binds 1 dipyrromethane group covalently.</text>
</comment>
<dbReference type="Pfam" id="PF01379">
    <property type="entry name" value="Porphobil_deam"/>
    <property type="match status" value="1"/>
</dbReference>
<name>A0A1H2T9F1_9BACL</name>
<dbReference type="Proteomes" id="UP000182589">
    <property type="component" value="Unassembled WGS sequence"/>
</dbReference>
<dbReference type="InterPro" id="IPR022417">
    <property type="entry name" value="Porphobilin_deaminase_N"/>
</dbReference>
<dbReference type="PIRSF" id="PIRSF001438">
    <property type="entry name" value="4pyrrol_synth_OHMeBilane_synth"/>
    <property type="match status" value="1"/>
</dbReference>
<feature type="modified residue" description="S-(dipyrrolylmethanemethyl)cysteine" evidence="8">
    <location>
        <position position="240"/>
    </location>
</feature>
<gene>
    <name evidence="8" type="primary">hemC</name>
    <name evidence="11" type="ORF">SAMN04489725_105130</name>
</gene>
<comment type="pathway">
    <text evidence="2">Porphyrin-containing compound metabolism; protoporphyrin-IX biosynthesis; coproporphyrinogen-III from 5-aminolevulinate: step 2/4.</text>
</comment>
<dbReference type="InterPro" id="IPR000860">
    <property type="entry name" value="HemC"/>
</dbReference>
<dbReference type="GO" id="GO:0005737">
    <property type="term" value="C:cytoplasm"/>
    <property type="evidence" value="ECO:0007669"/>
    <property type="project" value="UniProtKB-UniRule"/>
</dbReference>
<protein>
    <recommendedName>
        <fullName evidence="8">Porphobilinogen deaminase</fullName>
        <shortName evidence="8">PBG</shortName>
        <ecNumber evidence="8">2.5.1.61</ecNumber>
    </recommendedName>
    <alternativeName>
        <fullName evidence="8">Hydroxymethylbilane synthase</fullName>
        <shortName evidence="8">HMBS</shortName>
    </alternativeName>
    <alternativeName>
        <fullName evidence="8">Pre-uroporphyrinogen synthase</fullName>
    </alternativeName>
</protein>
<dbReference type="NCBIfam" id="TIGR00212">
    <property type="entry name" value="hemC"/>
    <property type="match status" value="1"/>
</dbReference>
<evidence type="ECO:0000313" key="12">
    <source>
        <dbReference type="Proteomes" id="UP000182589"/>
    </source>
</evidence>
<organism evidence="11 12">
    <name type="scientific">Alicyclobacillus hesperidum</name>
    <dbReference type="NCBI Taxonomy" id="89784"/>
    <lineage>
        <taxon>Bacteria</taxon>
        <taxon>Bacillati</taxon>
        <taxon>Bacillota</taxon>
        <taxon>Bacilli</taxon>
        <taxon>Bacillales</taxon>
        <taxon>Alicyclobacillaceae</taxon>
        <taxon>Alicyclobacillus</taxon>
    </lineage>
</organism>
<evidence type="ECO:0000256" key="3">
    <source>
        <dbReference type="ARBA" id="ARBA00005638"/>
    </source>
</evidence>
<comment type="similarity">
    <text evidence="3 8">Belongs to the HMBS family.</text>
</comment>
<dbReference type="GO" id="GO:0004418">
    <property type="term" value="F:hydroxymethylbilane synthase activity"/>
    <property type="evidence" value="ECO:0007669"/>
    <property type="project" value="UniProtKB-UniRule"/>
</dbReference>
<sequence length="315" mass="34571">MRTVRVATRTSQLAMTQTQWVVNELRALREDWTFELVPIRTKGDRILDLTLSKIGGKGLFVSEIEEALRLGQADLAVHSMKDVPYELAAGLVIAGIPMREDARDVVVSRAGCSLAELPNGARVGTSSLRRMAQLRRARPDLRIEPLRGNIDTRLRRAEQGDFDAVVLAAAGLHRMGWQQRIHEYLPVDVCVPAVGQGVLAVECREDDETLVNMLNRWSHPLTVTAVAAERAFLRRLQGSCQVPIAGYATVSGEGLDQVIRLTGVVAHPAGSELLRLEADGHDPQAVGVKVAEELLARGADRWIQMALEEGQTDAR</sequence>
<dbReference type="EMBL" id="FNOJ01000005">
    <property type="protein sequence ID" value="SDW40512.1"/>
    <property type="molecule type" value="Genomic_DNA"/>
</dbReference>
<reference evidence="12" key="1">
    <citation type="submission" date="2016-10" db="EMBL/GenBank/DDBJ databases">
        <authorList>
            <person name="Varghese N."/>
        </authorList>
    </citation>
    <scope>NUCLEOTIDE SEQUENCE [LARGE SCALE GENOMIC DNA]</scope>
    <source>
        <strain evidence="12">DSM 12489</strain>
    </source>
</reference>
<dbReference type="FunFam" id="3.40.190.10:FF:000005">
    <property type="entry name" value="Porphobilinogen deaminase"/>
    <property type="match status" value="1"/>
</dbReference>
<dbReference type="Gene3D" id="3.30.160.40">
    <property type="entry name" value="Porphobilinogen deaminase, C-terminal domain"/>
    <property type="match status" value="1"/>
</dbReference>
<comment type="catalytic activity">
    <reaction evidence="7 8">
        <text>4 porphobilinogen + H2O = hydroxymethylbilane + 4 NH4(+)</text>
        <dbReference type="Rhea" id="RHEA:13185"/>
        <dbReference type="ChEBI" id="CHEBI:15377"/>
        <dbReference type="ChEBI" id="CHEBI:28938"/>
        <dbReference type="ChEBI" id="CHEBI:57845"/>
        <dbReference type="ChEBI" id="CHEBI:58126"/>
        <dbReference type="EC" id="2.5.1.61"/>
    </reaction>
</comment>
<dbReference type="InterPro" id="IPR022418">
    <property type="entry name" value="Porphobilinogen_deaminase_C"/>
</dbReference>
<keyword evidence="5 8" id="KW-0808">Transferase</keyword>
<comment type="function">
    <text evidence="1 8">Tetrapolymerization of the monopyrrole PBG into the hydroxymethylbilane pre-uroporphyrinogen in several discrete steps.</text>
</comment>